<dbReference type="RefSeq" id="WP_088454692.1">
    <property type="nucleotide sequence ID" value="NZ_JACHXO010000012.1"/>
</dbReference>
<sequence>MSTSLPQTQSPANGNTGDIDHVYQQLVKGVGRELVTDANAEELARRAEKDGHTILATELREWQAPC</sequence>
<name>A0ABR6GYZ8_9BURK</name>
<keyword evidence="2" id="KW-1185">Reference proteome</keyword>
<protein>
    <submittedName>
        <fullName evidence="1">Uncharacterized protein</fullName>
    </submittedName>
</protein>
<evidence type="ECO:0000313" key="2">
    <source>
        <dbReference type="Proteomes" id="UP000574369"/>
    </source>
</evidence>
<organism evidence="1 2">
    <name type="scientific">Roseateles terrae</name>
    <dbReference type="NCBI Taxonomy" id="431060"/>
    <lineage>
        <taxon>Bacteria</taxon>
        <taxon>Pseudomonadati</taxon>
        <taxon>Pseudomonadota</taxon>
        <taxon>Betaproteobacteria</taxon>
        <taxon>Burkholderiales</taxon>
        <taxon>Sphaerotilaceae</taxon>
        <taxon>Roseateles</taxon>
    </lineage>
</organism>
<accession>A0ABR6GYZ8</accession>
<dbReference type="EMBL" id="JACHXO010000012">
    <property type="protein sequence ID" value="MBB3197342.1"/>
    <property type="molecule type" value="Genomic_DNA"/>
</dbReference>
<evidence type="ECO:0000313" key="1">
    <source>
        <dbReference type="EMBL" id="MBB3197342.1"/>
    </source>
</evidence>
<gene>
    <name evidence="1" type="ORF">FHS28_004769</name>
</gene>
<proteinExistence type="predicted"/>
<reference evidence="1 2" key="1">
    <citation type="submission" date="2020-08" db="EMBL/GenBank/DDBJ databases">
        <title>Genomic Encyclopedia of Type Strains, Phase III (KMG-III): the genomes of soil and plant-associated and newly described type strains.</title>
        <authorList>
            <person name="Whitman W."/>
        </authorList>
    </citation>
    <scope>NUCLEOTIDE SEQUENCE [LARGE SCALE GENOMIC DNA]</scope>
    <source>
        <strain evidence="1 2">CECT 7247</strain>
    </source>
</reference>
<dbReference type="Proteomes" id="UP000574369">
    <property type="component" value="Unassembled WGS sequence"/>
</dbReference>
<comment type="caution">
    <text evidence="1">The sequence shown here is derived from an EMBL/GenBank/DDBJ whole genome shotgun (WGS) entry which is preliminary data.</text>
</comment>